<name>A0A4Q9N6B0_9APHY</name>
<dbReference type="CDD" id="cd02440">
    <property type="entry name" value="AdoMet_MTases"/>
    <property type="match status" value="1"/>
</dbReference>
<evidence type="ECO:0000256" key="1">
    <source>
        <dbReference type="SAM" id="MobiDB-lite"/>
    </source>
</evidence>
<evidence type="ECO:0000313" key="2">
    <source>
        <dbReference type="EMBL" id="TBU34416.1"/>
    </source>
</evidence>
<dbReference type="PANTHER" id="PTHR43591:SF24">
    <property type="entry name" value="2-METHOXY-6-POLYPRENYL-1,4-BENZOQUINOL METHYLASE, MITOCHONDRIAL"/>
    <property type="match status" value="1"/>
</dbReference>
<feature type="region of interest" description="Disordered" evidence="1">
    <location>
        <begin position="94"/>
        <end position="121"/>
    </location>
</feature>
<dbReference type="Gene3D" id="3.40.50.150">
    <property type="entry name" value="Vaccinia Virus protein VP39"/>
    <property type="match status" value="1"/>
</dbReference>
<dbReference type="AlphaFoldDB" id="A0A4Q9N6B0"/>
<dbReference type="GO" id="GO:0008168">
    <property type="term" value="F:methyltransferase activity"/>
    <property type="evidence" value="ECO:0007669"/>
    <property type="project" value="TreeGrafter"/>
</dbReference>
<accession>A0A4Q9N6B0</accession>
<dbReference type="Proteomes" id="UP000292957">
    <property type="component" value="Unassembled WGS sequence"/>
</dbReference>
<protein>
    <recommendedName>
        <fullName evidence="3">S-adenosyl-L-methionine-dependent methyltransferase</fullName>
    </recommendedName>
</protein>
<organism evidence="2">
    <name type="scientific">Dichomitus squalens</name>
    <dbReference type="NCBI Taxonomy" id="114155"/>
    <lineage>
        <taxon>Eukaryota</taxon>
        <taxon>Fungi</taxon>
        <taxon>Dikarya</taxon>
        <taxon>Basidiomycota</taxon>
        <taxon>Agaricomycotina</taxon>
        <taxon>Agaricomycetes</taxon>
        <taxon>Polyporales</taxon>
        <taxon>Polyporaceae</taxon>
        <taxon>Dichomitus</taxon>
    </lineage>
</organism>
<proteinExistence type="predicted"/>
<feature type="compositionally biased region" description="Low complexity" evidence="1">
    <location>
        <begin position="94"/>
        <end position="105"/>
    </location>
</feature>
<dbReference type="SUPFAM" id="SSF53335">
    <property type="entry name" value="S-adenosyl-L-methionine-dependent methyltransferases"/>
    <property type="match status" value="1"/>
</dbReference>
<dbReference type="Pfam" id="PF13489">
    <property type="entry name" value="Methyltransf_23"/>
    <property type="match status" value="1"/>
</dbReference>
<dbReference type="PANTHER" id="PTHR43591">
    <property type="entry name" value="METHYLTRANSFERASE"/>
    <property type="match status" value="1"/>
</dbReference>
<dbReference type="EMBL" id="ML143388">
    <property type="protein sequence ID" value="TBU34416.1"/>
    <property type="molecule type" value="Genomic_DNA"/>
</dbReference>
<reference evidence="2" key="1">
    <citation type="submission" date="2019-01" db="EMBL/GenBank/DDBJ databases">
        <title>Draft genome sequences of three monokaryotic isolates of the white-rot basidiomycete fungus Dichomitus squalens.</title>
        <authorList>
            <consortium name="DOE Joint Genome Institute"/>
            <person name="Lopez S.C."/>
            <person name="Andreopoulos B."/>
            <person name="Pangilinan J."/>
            <person name="Lipzen A."/>
            <person name="Riley R."/>
            <person name="Ahrendt S."/>
            <person name="Ng V."/>
            <person name="Barry K."/>
            <person name="Daum C."/>
            <person name="Grigoriev I.V."/>
            <person name="Hilden K.S."/>
            <person name="Makela M.R."/>
            <person name="de Vries R.P."/>
        </authorList>
    </citation>
    <scope>NUCLEOTIDE SEQUENCE [LARGE SCALE GENOMIC DNA]</scope>
    <source>
        <strain evidence="2">OM18370.1</strain>
    </source>
</reference>
<gene>
    <name evidence="2" type="ORF">BD311DRAFT_682192</name>
</gene>
<evidence type="ECO:0008006" key="3">
    <source>
        <dbReference type="Google" id="ProtNLM"/>
    </source>
</evidence>
<dbReference type="OrthoDB" id="2013972at2759"/>
<dbReference type="InterPro" id="IPR029063">
    <property type="entry name" value="SAM-dependent_MTases_sf"/>
</dbReference>
<sequence length="434" mass="48863">MAIGADCHTSRHTSGNGDGRWHQWESGTVARWPLYIPSFAPSAHSLSCSPLVVPPMSRLDPVQYAMHQPYEHTQDNDMDDDVYSVVSADSTGSMRFSSSSSSATSHDWEMRSASPAPSTYSMTSSLRAASYVHEFGRGINNYSEVYRLPADEEEFDRLDQQHIMFMEVMGRYAPPIPEILADDTPGVTKTCVDLGCGSGSWILDVARDFPHCSAVAVDLVPMQDVHMPPNCRSEVDDINLGLQHFYGAFNVAHARLVSSGIRDYRGLIDEMAQTLRPRGLLEVMEFDFRVYDEHRQPIMPTRLDEEMPAIARWMNLVHIAVEQRGGEPDAANQLNRWASAHPDLEDVVYREFWFQTCPWKPGSDPESGFDNHVGAMMRDDILAFIKSGRPLLLGSDLDVSIVDELELNAERELLEAKTRSYIRVQDVYARRKDS</sequence>